<dbReference type="EMBL" id="UINC01171567">
    <property type="protein sequence ID" value="SVD76201.1"/>
    <property type="molecule type" value="Genomic_DNA"/>
</dbReference>
<organism evidence="3">
    <name type="scientific">marine metagenome</name>
    <dbReference type="NCBI Taxonomy" id="408172"/>
    <lineage>
        <taxon>unclassified sequences</taxon>
        <taxon>metagenomes</taxon>
        <taxon>ecological metagenomes</taxon>
    </lineage>
</organism>
<gene>
    <name evidence="3" type="ORF">METZ01_LOCUS429055</name>
</gene>
<name>A0A382Y0C2_9ZZZZ</name>
<evidence type="ECO:0000256" key="2">
    <source>
        <dbReference type="SAM" id="MobiDB-lite"/>
    </source>
</evidence>
<feature type="non-terminal residue" evidence="3">
    <location>
        <position position="1"/>
    </location>
</feature>
<evidence type="ECO:0000256" key="1">
    <source>
        <dbReference type="SAM" id="Coils"/>
    </source>
</evidence>
<keyword evidence="1" id="KW-0175">Coiled coil</keyword>
<accession>A0A382Y0C2</accession>
<protein>
    <submittedName>
        <fullName evidence="3">Uncharacterized protein</fullName>
    </submittedName>
</protein>
<evidence type="ECO:0000313" key="3">
    <source>
        <dbReference type="EMBL" id="SVD76201.1"/>
    </source>
</evidence>
<sequence length="216" mass="25707">FSEIKEELEQYGTDNDSVDEKISDLVAKSEKYESNKEELKEENEELKEELEELEKDLELAKKESTDKKGKGDRHGPPPCFFTISEKSKWKDKKKEDFMYNVSINVNNFDLRPVWKTKDSESMKTIWKRLEKEKDIYKKSFALSRNSFRLNKDQFARFGTIIDDHAEENDCKHYVRIIDKITNNPKTTIEDLKKLIPNLLLVETYFYKYEVPLKKTK</sequence>
<feature type="region of interest" description="Disordered" evidence="2">
    <location>
        <begin position="1"/>
        <end position="20"/>
    </location>
</feature>
<proteinExistence type="predicted"/>
<dbReference type="AlphaFoldDB" id="A0A382Y0C2"/>
<reference evidence="3" key="1">
    <citation type="submission" date="2018-05" db="EMBL/GenBank/DDBJ databases">
        <authorList>
            <person name="Lanie J.A."/>
            <person name="Ng W.-L."/>
            <person name="Kazmierczak K.M."/>
            <person name="Andrzejewski T.M."/>
            <person name="Davidsen T.M."/>
            <person name="Wayne K.J."/>
            <person name="Tettelin H."/>
            <person name="Glass J.I."/>
            <person name="Rusch D."/>
            <person name="Podicherti R."/>
            <person name="Tsui H.-C.T."/>
            <person name="Winkler M.E."/>
        </authorList>
    </citation>
    <scope>NUCLEOTIDE SEQUENCE</scope>
</reference>
<feature type="coiled-coil region" evidence="1">
    <location>
        <begin position="22"/>
        <end position="70"/>
    </location>
</feature>